<gene>
    <name evidence="2" type="ORF">XYLVIOL_LOCUS4793</name>
</gene>
<feature type="compositionally biased region" description="Basic and acidic residues" evidence="1">
    <location>
        <begin position="135"/>
        <end position="148"/>
    </location>
</feature>
<dbReference type="Proteomes" id="UP001642520">
    <property type="component" value="Unassembled WGS sequence"/>
</dbReference>
<feature type="region of interest" description="Disordered" evidence="1">
    <location>
        <begin position="1"/>
        <end position="58"/>
    </location>
</feature>
<comment type="caution">
    <text evidence="2">The sequence shown here is derived from an EMBL/GenBank/DDBJ whole genome shotgun (WGS) entry which is preliminary data.</text>
</comment>
<feature type="compositionally biased region" description="Basic and acidic residues" evidence="1">
    <location>
        <begin position="31"/>
        <end position="43"/>
    </location>
</feature>
<protein>
    <recommendedName>
        <fullName evidence="4">Protein stoned-A</fullName>
    </recommendedName>
</protein>
<feature type="compositionally biased region" description="Acidic residues" evidence="1">
    <location>
        <begin position="152"/>
        <end position="166"/>
    </location>
</feature>
<feature type="compositionally biased region" description="Basic residues" evidence="1">
    <location>
        <begin position="1"/>
        <end position="18"/>
    </location>
</feature>
<organism evidence="2 3">
    <name type="scientific">Xylocopa violacea</name>
    <name type="common">Violet carpenter bee</name>
    <name type="synonym">Apis violacea</name>
    <dbReference type="NCBI Taxonomy" id="135666"/>
    <lineage>
        <taxon>Eukaryota</taxon>
        <taxon>Metazoa</taxon>
        <taxon>Ecdysozoa</taxon>
        <taxon>Arthropoda</taxon>
        <taxon>Hexapoda</taxon>
        <taxon>Insecta</taxon>
        <taxon>Pterygota</taxon>
        <taxon>Neoptera</taxon>
        <taxon>Endopterygota</taxon>
        <taxon>Hymenoptera</taxon>
        <taxon>Apocrita</taxon>
        <taxon>Aculeata</taxon>
        <taxon>Apoidea</taxon>
        <taxon>Anthophila</taxon>
        <taxon>Apidae</taxon>
        <taxon>Xylocopa</taxon>
        <taxon>Xylocopa</taxon>
    </lineage>
</organism>
<proteinExistence type="predicted"/>
<name>A0ABP1NJ58_XYLVO</name>
<feature type="compositionally biased region" description="Basic and acidic residues" evidence="1">
    <location>
        <begin position="74"/>
        <end position="84"/>
    </location>
</feature>
<feature type="compositionally biased region" description="Basic and acidic residues" evidence="1">
    <location>
        <begin position="683"/>
        <end position="708"/>
    </location>
</feature>
<evidence type="ECO:0000313" key="2">
    <source>
        <dbReference type="EMBL" id="CAL7941066.1"/>
    </source>
</evidence>
<keyword evidence="3" id="KW-1185">Reference proteome</keyword>
<feature type="compositionally biased region" description="Basic and acidic residues" evidence="1">
    <location>
        <begin position="93"/>
        <end position="111"/>
    </location>
</feature>
<feature type="region of interest" description="Disordered" evidence="1">
    <location>
        <begin position="520"/>
        <end position="634"/>
    </location>
</feature>
<sequence>MHKLAKGLKKKKKQKKGKKGAEEDEFDPEELERYRRERAEAQQKAEQTGEQASASSDEWKKFEALTAGVDSILKKTQGDLDRIKSTSFFQRKPPLEEEKKEDEEKKEEPGKKSSSKKWVGFDEEGNPIEGEPPDFEGKGKKKEEKPLVNEDGFVDVPEDEDDHEDSADEDIFDTTYVDVLQNIDVQLAYIPDSPTEEETGDDPFDTTSADKVLKTVDKKGNKLVSLGNAVEVLSGRLDYVSSCKISKNRRPRLQQDLLLDDFEEVEKPADSGTVAAEPIEVQKTLLDDDSDLPDIPVDLTKLPPVLPRPVSPIVNQDNTAEVKPLNGQLDISEFEILKEKTILEEIPDLDEAEFDLEAAPDEPVRLEEAEDPFESKEPEAVDFQAEIIEASFEAATFVDEEDPFDTTFAENILPGKAELKFIEKELEELPVSEVTISLTDPAGLNRDYETGLLKEENGAKCNGLQGKKDLLGGSTTDLSQLADEPIAPLEDITYVDPFDTSSVKEIPPGKTELKFLEKELLGEQPNRSSSLEDDDFDPRKDEQSVVPVEAIVNKPPTRPPLPTASPKPAFETNLVEEENPNELGDRGRRSSRPEALEIAPAKAVAFELPTPSNRPDLLATSEEEKALPSKPLTPYYSQKSIEDLLPIEEEEVDVDPFDTSFVAKVAPGKTELKLIESELLKQESRLPHSLSDHDFDPRAEGEPVRRQSDFTAGSVRPNNLKINELQNSVLKKFEEQKEPKLQARQQSLLDEDVEVDAKPLTPRIESKPIEEEEISYNDPFDTSIATNILPGKAELKILESELEKIPGEIPIRPVPIALTAIVNTTVVPEVDPDFDPRAEEKKESTDFLSIDDQDTGAKVLTPLQNESFLEDDIDPFDTSFATLGPGKTELKLLESELMEK</sequence>
<evidence type="ECO:0000256" key="1">
    <source>
        <dbReference type="SAM" id="MobiDB-lite"/>
    </source>
</evidence>
<evidence type="ECO:0008006" key="4">
    <source>
        <dbReference type="Google" id="ProtNLM"/>
    </source>
</evidence>
<feature type="compositionally biased region" description="Pro residues" evidence="1">
    <location>
        <begin position="556"/>
        <end position="565"/>
    </location>
</feature>
<reference evidence="2 3" key="1">
    <citation type="submission" date="2024-08" db="EMBL/GenBank/DDBJ databases">
        <authorList>
            <person name="Will J Nash"/>
            <person name="Angela Man"/>
            <person name="Seanna McTaggart"/>
            <person name="Kendall Baker"/>
            <person name="Tom Barker"/>
            <person name="Leah Catchpole"/>
            <person name="Alex Durrant"/>
            <person name="Karim Gharbi"/>
            <person name="Naomi Irish"/>
            <person name="Gemy Kaithakottil"/>
            <person name="Debby Ku"/>
            <person name="Aaliyah Providence"/>
            <person name="Felix Shaw"/>
            <person name="David Swarbreck"/>
            <person name="Chris Watkins"/>
            <person name="Ann M. McCartney"/>
            <person name="Giulio Formenti"/>
            <person name="Alice Mouton"/>
            <person name="Noel Vella"/>
            <person name="Bjorn M von Reumont"/>
            <person name="Adriana Vella"/>
            <person name="Wilfried Haerty"/>
        </authorList>
    </citation>
    <scope>NUCLEOTIDE SEQUENCE [LARGE SCALE GENOMIC DNA]</scope>
</reference>
<evidence type="ECO:0000313" key="3">
    <source>
        <dbReference type="Proteomes" id="UP001642520"/>
    </source>
</evidence>
<feature type="compositionally biased region" description="Basic and acidic residues" evidence="1">
    <location>
        <begin position="583"/>
        <end position="595"/>
    </location>
</feature>
<accession>A0ABP1NJ58</accession>
<feature type="region of interest" description="Disordered" evidence="1">
    <location>
        <begin position="74"/>
        <end position="166"/>
    </location>
</feature>
<feature type="compositionally biased region" description="Acidic residues" evidence="1">
    <location>
        <begin position="121"/>
        <end position="134"/>
    </location>
</feature>
<dbReference type="EMBL" id="CAXAJV020001292">
    <property type="protein sequence ID" value="CAL7941066.1"/>
    <property type="molecule type" value="Genomic_DNA"/>
</dbReference>
<feature type="region of interest" description="Disordered" evidence="1">
    <location>
        <begin position="683"/>
        <end position="717"/>
    </location>
</feature>